<dbReference type="InterPro" id="IPR038718">
    <property type="entry name" value="SNF2-like_sf"/>
</dbReference>
<dbReference type="InterPro" id="IPR027417">
    <property type="entry name" value="P-loop_NTPase"/>
</dbReference>
<dbReference type="PANTHER" id="PTHR10799">
    <property type="entry name" value="SNF2/RAD54 HELICASE FAMILY"/>
    <property type="match status" value="1"/>
</dbReference>
<dbReference type="AlphaFoldDB" id="A0A3S7WXU6"/>
<dbReference type="Gene3D" id="3.40.50.10810">
    <property type="entry name" value="Tandem AAA-ATPase domain"/>
    <property type="match status" value="1"/>
</dbReference>
<dbReference type="Proteomes" id="UP000274082">
    <property type="component" value="Chromosome 23"/>
</dbReference>
<evidence type="ECO:0000313" key="2">
    <source>
        <dbReference type="EMBL" id="AYU78993.1"/>
    </source>
</evidence>
<dbReference type="GO" id="GO:0005524">
    <property type="term" value="F:ATP binding"/>
    <property type="evidence" value="ECO:0007669"/>
    <property type="project" value="InterPro"/>
</dbReference>
<dbReference type="Pfam" id="PF00176">
    <property type="entry name" value="SNF2-rel_dom"/>
    <property type="match status" value="1"/>
</dbReference>
<proteinExistence type="predicted"/>
<dbReference type="OrthoDB" id="278690at2759"/>
<dbReference type="PROSITE" id="PS51192">
    <property type="entry name" value="HELICASE_ATP_BIND_1"/>
    <property type="match status" value="1"/>
</dbReference>
<feature type="domain" description="Helicase ATP-binding" evidence="1">
    <location>
        <begin position="1"/>
        <end position="109"/>
    </location>
</feature>
<reference evidence="2 3" key="1">
    <citation type="journal article" date="2018" name="Sci. Rep.">
        <title>A complete Leishmania donovani reference genome identifies novel genetic variations associated with virulence.</title>
        <authorList>
            <person name="Lypaczewski P."/>
            <person name="Hoshizaki J."/>
            <person name="Zhang W.-W."/>
            <person name="McCall L.-I."/>
            <person name="Torcivia-Rodriguez J."/>
            <person name="Simonyan V."/>
            <person name="Kaur A."/>
            <person name="Dewar K."/>
            <person name="Matlashewski G."/>
        </authorList>
    </citation>
    <scope>NUCLEOTIDE SEQUENCE [LARGE SCALE GENOMIC DNA]</scope>
    <source>
        <strain evidence="2 3">LdCL</strain>
    </source>
</reference>
<keyword evidence="3" id="KW-1185">Reference proteome</keyword>
<dbReference type="EMBL" id="CP029522">
    <property type="protein sequence ID" value="AYU78993.1"/>
    <property type="molecule type" value="Genomic_DNA"/>
</dbReference>
<name>A0A3S7WXU6_LEIDO</name>
<sequence length="238" mass="26852">MGEFLAHVERLTQRPPTPGGASRATPATPVVVIPHDMLTKPPSGALRQTSRVDWHVVAIDETQRIKCARSVLFKKVCELHSVSRLVLTGTPLQKNTMELFSLLRFLAPNTFVPSELFEQLDSALLAASRSSALEGRELHNLLCRRVHRLLMPFILRRERSILKTALPPIRDYAVLCPLLPFQSAQLKEAEQKHHAGTLSGNPISSTARSCCTRTQRSRSFTWMRRWCTRQESCSCWTS</sequence>
<accession>A0A3S7WXU6</accession>
<dbReference type="SUPFAM" id="SSF52540">
    <property type="entry name" value="P-loop containing nucleoside triphosphate hydrolases"/>
    <property type="match status" value="1"/>
</dbReference>
<dbReference type="InterPro" id="IPR000330">
    <property type="entry name" value="SNF2_N"/>
</dbReference>
<evidence type="ECO:0000259" key="1">
    <source>
        <dbReference type="PROSITE" id="PS51192"/>
    </source>
</evidence>
<organism evidence="2 3">
    <name type="scientific">Leishmania donovani</name>
    <dbReference type="NCBI Taxonomy" id="5661"/>
    <lineage>
        <taxon>Eukaryota</taxon>
        <taxon>Discoba</taxon>
        <taxon>Euglenozoa</taxon>
        <taxon>Kinetoplastea</taxon>
        <taxon>Metakinetoplastina</taxon>
        <taxon>Trypanosomatida</taxon>
        <taxon>Trypanosomatidae</taxon>
        <taxon>Leishmaniinae</taxon>
        <taxon>Leishmania</taxon>
    </lineage>
</organism>
<dbReference type="InterPro" id="IPR014001">
    <property type="entry name" value="Helicase_ATP-bd"/>
</dbReference>
<dbReference type="VEuPathDB" id="TriTrypDB:LdCL_230018200"/>
<evidence type="ECO:0000313" key="3">
    <source>
        <dbReference type="Proteomes" id="UP000274082"/>
    </source>
</evidence>
<gene>
    <name evidence="2" type="ORF">LdCL_230018200</name>
</gene>
<protein>
    <submittedName>
        <fullName evidence="2">SNF2 family N-terminal domain containing protein, putative</fullName>
    </submittedName>
</protein>